<dbReference type="RefSeq" id="WP_154267498.1">
    <property type="nucleotide sequence ID" value="NZ_WKQP01000033.1"/>
</dbReference>
<dbReference type="AlphaFoldDB" id="A0A6L5TCE4"/>
<accession>A0A6L5TCE4</accession>
<gene>
    <name evidence="1" type="ORF">GKE07_14515</name>
</gene>
<evidence type="ECO:0000313" key="2">
    <source>
        <dbReference type="Proteomes" id="UP000479563"/>
    </source>
</evidence>
<reference evidence="1 2" key="1">
    <citation type="journal article" date="2019" name="Nat. Med.">
        <title>A library of human gut bacterial isolates paired with longitudinal multiomics data enables mechanistic microbiome research.</title>
        <authorList>
            <person name="Poyet M."/>
            <person name="Groussin M."/>
            <person name="Gibbons S.M."/>
            <person name="Avila-Pacheco J."/>
            <person name="Jiang X."/>
            <person name="Kearney S.M."/>
            <person name="Perrotta A.R."/>
            <person name="Berdy B."/>
            <person name="Zhao S."/>
            <person name="Lieberman T.D."/>
            <person name="Swanson P.K."/>
            <person name="Smith M."/>
            <person name="Roesemann S."/>
            <person name="Alexander J.E."/>
            <person name="Rich S.A."/>
            <person name="Livny J."/>
            <person name="Vlamakis H."/>
            <person name="Clish C."/>
            <person name="Bullock K."/>
            <person name="Deik A."/>
            <person name="Scott J."/>
            <person name="Pierce K.A."/>
            <person name="Xavier R.J."/>
            <person name="Alm E.J."/>
        </authorList>
    </citation>
    <scope>NUCLEOTIDE SEQUENCE [LARGE SCALE GENOMIC DNA]</scope>
    <source>
        <strain evidence="1 2">BIOML-A11</strain>
    </source>
</reference>
<dbReference type="EMBL" id="WKQP01000033">
    <property type="protein sequence ID" value="MSC61383.1"/>
    <property type="molecule type" value="Genomic_DNA"/>
</dbReference>
<organism evidence="1 2">
    <name type="scientific">Agathobacter rectalis</name>
    <dbReference type="NCBI Taxonomy" id="39491"/>
    <lineage>
        <taxon>Bacteria</taxon>
        <taxon>Bacillati</taxon>
        <taxon>Bacillota</taxon>
        <taxon>Clostridia</taxon>
        <taxon>Lachnospirales</taxon>
        <taxon>Lachnospiraceae</taxon>
        <taxon>Agathobacter</taxon>
    </lineage>
</organism>
<evidence type="ECO:0000313" key="1">
    <source>
        <dbReference type="EMBL" id="MSC61383.1"/>
    </source>
</evidence>
<proteinExistence type="predicted"/>
<comment type="caution">
    <text evidence="1">The sequence shown here is derived from an EMBL/GenBank/DDBJ whole genome shotgun (WGS) entry which is preliminary data.</text>
</comment>
<protein>
    <submittedName>
        <fullName evidence="1">Uncharacterized protein</fullName>
    </submittedName>
</protein>
<sequence>MGKTIDIFEYQGKYEYDPSSVRYEILPGEQELMDNKPVEPSKLHMISVVCQNCDASYKKADGYAEKCPYCRSYQNT</sequence>
<dbReference type="Proteomes" id="UP000479563">
    <property type="component" value="Unassembled WGS sequence"/>
</dbReference>
<name>A0A6L5TCE4_9FIRM</name>